<evidence type="ECO:0000313" key="1">
    <source>
        <dbReference type="EMBL" id="AUW46064.1"/>
    </source>
</evidence>
<gene>
    <name evidence="1" type="ORF">CUJ84_pRLN1000607</name>
</gene>
<dbReference type="AlphaFoldDB" id="A0A2K9ZCU5"/>
<sequence>MSSIITVILLAAMFGLVALNPFGRNIVVHQDQGAAFSAN</sequence>
<keyword evidence="1" id="KW-0614">Plasmid</keyword>
<reference evidence="1 2" key="1">
    <citation type="submission" date="2017-11" db="EMBL/GenBank/DDBJ databases">
        <title>Complete genome of Rhizobium leguminosarum Norway, an ineffective micro-symbiont.</title>
        <authorList>
            <person name="Hoffrichter A."/>
            <person name="Liang J."/>
            <person name="Brachmann A."/>
            <person name="Marin M."/>
        </authorList>
    </citation>
    <scope>NUCLEOTIDE SEQUENCE [LARGE SCALE GENOMIC DNA]</scope>
    <source>
        <strain evidence="1 2">Norway</strain>
        <plasmid evidence="2">Plasmid prln1</plasmid>
    </source>
</reference>
<evidence type="ECO:0000313" key="2">
    <source>
        <dbReference type="Proteomes" id="UP000238523"/>
    </source>
</evidence>
<organism evidence="1 2">
    <name type="scientific">Rhizobium leguminosarum</name>
    <dbReference type="NCBI Taxonomy" id="384"/>
    <lineage>
        <taxon>Bacteria</taxon>
        <taxon>Pseudomonadati</taxon>
        <taxon>Pseudomonadota</taxon>
        <taxon>Alphaproteobacteria</taxon>
        <taxon>Hyphomicrobiales</taxon>
        <taxon>Rhizobiaceae</taxon>
        <taxon>Rhizobium/Agrobacterium group</taxon>
        <taxon>Rhizobium</taxon>
    </lineage>
</organism>
<dbReference type="Proteomes" id="UP000238523">
    <property type="component" value="Plasmid pRLN1"/>
</dbReference>
<dbReference type="EMBL" id="CP025013">
    <property type="protein sequence ID" value="AUW46064.1"/>
    <property type="molecule type" value="Genomic_DNA"/>
</dbReference>
<protein>
    <submittedName>
        <fullName evidence="1">Uncharacterized protein</fullName>
    </submittedName>
</protein>
<name>A0A2K9ZCU5_RHILE</name>
<geneLocation type="plasmid" evidence="2">
    <name>prln1</name>
</geneLocation>
<proteinExistence type="predicted"/>
<accession>A0A2K9ZCU5</accession>